<gene>
    <name evidence="2" type="ORF">H9756_08205</name>
</gene>
<dbReference type="InterPro" id="IPR052564">
    <property type="entry name" value="N-acetyltrans/Recomb-assoc"/>
</dbReference>
<dbReference type="InterPro" id="IPR016181">
    <property type="entry name" value="Acyl_CoA_acyltransferase"/>
</dbReference>
<feature type="domain" description="N-acetyltransferase" evidence="1">
    <location>
        <begin position="1"/>
        <end position="158"/>
    </location>
</feature>
<dbReference type="EC" id="2.3.1.-" evidence="2"/>
<evidence type="ECO:0000313" key="2">
    <source>
        <dbReference type="EMBL" id="HJC43643.1"/>
    </source>
</evidence>
<sequence length="170" mass="19598">MEIRTYRQEDLKEIAALFYNTVHTVNAADYTEQQLDAWADGNIDYAAWNQSLQEHMTLAAVMPPEKESGIEQIVGFADMDSTGYLDRLYVHKDFQRHRIASELCDRLEQAVDAENFTTHASITAKPFFEKRGYKVVREQQVERKGILLTNYVMKKVRTVPEEEKGSEDGC</sequence>
<dbReference type="GO" id="GO:0016747">
    <property type="term" value="F:acyltransferase activity, transferring groups other than amino-acyl groups"/>
    <property type="evidence" value="ECO:0007669"/>
    <property type="project" value="InterPro"/>
</dbReference>
<reference evidence="2" key="2">
    <citation type="submission" date="2021-04" db="EMBL/GenBank/DDBJ databases">
        <authorList>
            <person name="Gilroy R."/>
        </authorList>
    </citation>
    <scope>NUCLEOTIDE SEQUENCE</scope>
    <source>
        <strain evidence="2">CHK165-2605</strain>
    </source>
</reference>
<dbReference type="PANTHER" id="PTHR43451">
    <property type="entry name" value="ACETYLTRANSFERASE (GNAT) FAMILY PROTEIN"/>
    <property type="match status" value="1"/>
</dbReference>
<accession>A0A9D2P5W6</accession>
<protein>
    <submittedName>
        <fullName evidence="2">GNAT family N-acetyltransferase</fullName>
        <ecNumber evidence="2">2.3.1.-</ecNumber>
    </submittedName>
</protein>
<dbReference type="Gene3D" id="3.40.630.30">
    <property type="match status" value="1"/>
</dbReference>
<dbReference type="SUPFAM" id="SSF55729">
    <property type="entry name" value="Acyl-CoA N-acyltransferases (Nat)"/>
    <property type="match status" value="1"/>
</dbReference>
<dbReference type="PROSITE" id="PS51186">
    <property type="entry name" value="GNAT"/>
    <property type="match status" value="1"/>
</dbReference>
<name>A0A9D2P5W6_9FIRM</name>
<dbReference type="PANTHER" id="PTHR43451:SF1">
    <property type="entry name" value="ACETYLTRANSFERASE"/>
    <property type="match status" value="1"/>
</dbReference>
<evidence type="ECO:0000259" key="1">
    <source>
        <dbReference type="PROSITE" id="PS51186"/>
    </source>
</evidence>
<dbReference type="CDD" id="cd04301">
    <property type="entry name" value="NAT_SF"/>
    <property type="match status" value="1"/>
</dbReference>
<organism evidence="2 3">
    <name type="scientific">Candidatus Mediterraneibacter gallistercoris</name>
    <dbReference type="NCBI Taxonomy" id="2838671"/>
    <lineage>
        <taxon>Bacteria</taxon>
        <taxon>Bacillati</taxon>
        <taxon>Bacillota</taxon>
        <taxon>Clostridia</taxon>
        <taxon>Lachnospirales</taxon>
        <taxon>Lachnospiraceae</taxon>
        <taxon>Mediterraneibacter</taxon>
    </lineage>
</organism>
<evidence type="ECO:0000313" key="3">
    <source>
        <dbReference type="Proteomes" id="UP000823895"/>
    </source>
</evidence>
<dbReference type="AlphaFoldDB" id="A0A9D2P5W6"/>
<dbReference type="Proteomes" id="UP000823895">
    <property type="component" value="Unassembled WGS sequence"/>
</dbReference>
<dbReference type="Pfam" id="PF13673">
    <property type="entry name" value="Acetyltransf_10"/>
    <property type="match status" value="1"/>
</dbReference>
<proteinExistence type="predicted"/>
<dbReference type="InterPro" id="IPR000182">
    <property type="entry name" value="GNAT_dom"/>
</dbReference>
<keyword evidence="2" id="KW-0012">Acyltransferase</keyword>
<reference evidence="2" key="1">
    <citation type="journal article" date="2021" name="PeerJ">
        <title>Extensive microbial diversity within the chicken gut microbiome revealed by metagenomics and culture.</title>
        <authorList>
            <person name="Gilroy R."/>
            <person name="Ravi A."/>
            <person name="Getino M."/>
            <person name="Pursley I."/>
            <person name="Horton D.L."/>
            <person name="Alikhan N.F."/>
            <person name="Baker D."/>
            <person name="Gharbi K."/>
            <person name="Hall N."/>
            <person name="Watson M."/>
            <person name="Adriaenssens E.M."/>
            <person name="Foster-Nyarko E."/>
            <person name="Jarju S."/>
            <person name="Secka A."/>
            <person name="Antonio M."/>
            <person name="Oren A."/>
            <person name="Chaudhuri R.R."/>
            <person name="La Ragione R."/>
            <person name="Hildebrand F."/>
            <person name="Pallen M.J."/>
        </authorList>
    </citation>
    <scope>NUCLEOTIDE SEQUENCE</scope>
    <source>
        <strain evidence="2">CHK165-2605</strain>
    </source>
</reference>
<comment type="caution">
    <text evidence="2">The sequence shown here is derived from an EMBL/GenBank/DDBJ whole genome shotgun (WGS) entry which is preliminary data.</text>
</comment>
<keyword evidence="2" id="KW-0808">Transferase</keyword>
<dbReference type="EMBL" id="DWWI01000175">
    <property type="protein sequence ID" value="HJC43643.1"/>
    <property type="molecule type" value="Genomic_DNA"/>
</dbReference>